<feature type="transmembrane region" description="Helical" evidence="7">
    <location>
        <begin position="220"/>
        <end position="239"/>
    </location>
</feature>
<protein>
    <submittedName>
        <fullName evidence="10">AcidPPc domain-containing protein</fullName>
    </submittedName>
</protein>
<keyword evidence="5 7" id="KW-0472">Membrane</keyword>
<feature type="transmembrane region" description="Helical" evidence="7">
    <location>
        <begin position="187"/>
        <end position="208"/>
    </location>
</feature>
<keyword evidence="4 7" id="KW-1133">Transmembrane helix</keyword>
<sequence length="397" mass="44156">MTSGGEVDTTEVKPLQLICQAALIFTFGASSYLTVVFGPRKRGFFCGDESIHYPFLYSTVPMAALHIGFYALLIPTIISVEYYCSRYIYPKFSSKLPKKYECNGYPIHAGLVRGVQFFLISQLGYMIDIFFLNITKYSVGRLRPHFLAVCRPSINVSTVEACGGATTYIEHYLCLGKDDGKMVDARLSFYSGHTSHSFYWAVFISLYLYARISRRHKGSVCFVLLSTLLVAIAALIGYSRVSDNKHHVSDVAVGAAAGTLIAALMFYIFRRLFFDVIFFEDNTYPEAFDIPLESVKTHQQESITTNVTPVTTAANSVCNQSAESCETASADEQEEPIQKPVTVAKKTSSTARSANSRNDIRQHRPQIVQPHRTNVPETISTVPSVVRASVHNPESHV</sequence>
<keyword evidence="9" id="KW-1185">Reference proteome</keyword>
<dbReference type="Pfam" id="PF01569">
    <property type="entry name" value="PAP2"/>
    <property type="match status" value="1"/>
</dbReference>
<dbReference type="PANTHER" id="PTHR10165">
    <property type="entry name" value="LIPID PHOSPHATE PHOSPHATASE"/>
    <property type="match status" value="1"/>
</dbReference>
<dbReference type="GO" id="GO:0005886">
    <property type="term" value="C:plasma membrane"/>
    <property type="evidence" value="ECO:0007669"/>
    <property type="project" value="TreeGrafter"/>
</dbReference>
<feature type="transmembrane region" description="Helical" evidence="7">
    <location>
        <begin position="251"/>
        <end position="269"/>
    </location>
</feature>
<evidence type="ECO:0000313" key="10">
    <source>
        <dbReference type="WBParaSite" id="Pan_g9088.t1"/>
    </source>
</evidence>
<dbReference type="GO" id="GO:0008195">
    <property type="term" value="F:phosphatidate phosphatase activity"/>
    <property type="evidence" value="ECO:0007669"/>
    <property type="project" value="TreeGrafter"/>
</dbReference>
<evidence type="ECO:0000256" key="1">
    <source>
        <dbReference type="ARBA" id="ARBA00004141"/>
    </source>
</evidence>
<keyword evidence="3 7" id="KW-0812">Transmembrane</keyword>
<evidence type="ECO:0000256" key="4">
    <source>
        <dbReference type="ARBA" id="ARBA00022989"/>
    </source>
</evidence>
<dbReference type="WBParaSite" id="Pan_g9088.t1">
    <property type="protein sequence ID" value="Pan_g9088.t1"/>
    <property type="gene ID" value="Pan_g9088"/>
</dbReference>
<comment type="similarity">
    <text evidence="2">Belongs to the PA-phosphatase related phosphoesterase family.</text>
</comment>
<comment type="subcellular location">
    <subcellularLocation>
        <location evidence="1">Membrane</location>
        <topology evidence="1">Multi-pass membrane protein</topology>
    </subcellularLocation>
</comment>
<evidence type="ECO:0000256" key="3">
    <source>
        <dbReference type="ARBA" id="ARBA00022692"/>
    </source>
</evidence>
<reference evidence="10" key="2">
    <citation type="submission" date="2020-10" db="UniProtKB">
        <authorList>
            <consortium name="WormBaseParasite"/>
        </authorList>
    </citation>
    <scope>IDENTIFICATION</scope>
</reference>
<evidence type="ECO:0000256" key="2">
    <source>
        <dbReference type="ARBA" id="ARBA00008816"/>
    </source>
</evidence>
<dbReference type="GO" id="GO:0006644">
    <property type="term" value="P:phospholipid metabolic process"/>
    <property type="evidence" value="ECO:0007669"/>
    <property type="project" value="InterPro"/>
</dbReference>
<dbReference type="Gene3D" id="1.20.144.10">
    <property type="entry name" value="Phosphatidic acid phosphatase type 2/haloperoxidase"/>
    <property type="match status" value="1"/>
</dbReference>
<reference evidence="9" key="1">
    <citation type="journal article" date="2013" name="Genetics">
        <title>The draft genome and transcriptome of Panagrellus redivivus are shaped by the harsh demands of a free-living lifestyle.</title>
        <authorList>
            <person name="Srinivasan J."/>
            <person name="Dillman A.R."/>
            <person name="Macchietto M.G."/>
            <person name="Heikkinen L."/>
            <person name="Lakso M."/>
            <person name="Fracchia K.M."/>
            <person name="Antoshechkin I."/>
            <person name="Mortazavi A."/>
            <person name="Wong G."/>
            <person name="Sternberg P.W."/>
        </authorList>
    </citation>
    <scope>NUCLEOTIDE SEQUENCE [LARGE SCALE GENOMIC DNA]</scope>
    <source>
        <strain evidence="9">MT8872</strain>
    </source>
</reference>
<proteinExistence type="inferred from homology"/>
<dbReference type="GO" id="GO:0007165">
    <property type="term" value="P:signal transduction"/>
    <property type="evidence" value="ECO:0007669"/>
    <property type="project" value="TreeGrafter"/>
</dbReference>
<feature type="region of interest" description="Disordered" evidence="6">
    <location>
        <begin position="326"/>
        <end position="379"/>
    </location>
</feature>
<dbReference type="SUPFAM" id="SSF48317">
    <property type="entry name" value="Acid phosphatase/Vanadium-dependent haloperoxidase"/>
    <property type="match status" value="1"/>
</dbReference>
<dbReference type="InterPro" id="IPR043216">
    <property type="entry name" value="PAP-like"/>
</dbReference>
<feature type="transmembrane region" description="Helical" evidence="7">
    <location>
        <begin position="105"/>
        <end position="127"/>
    </location>
</feature>
<evidence type="ECO:0000313" key="9">
    <source>
        <dbReference type="Proteomes" id="UP000492821"/>
    </source>
</evidence>
<evidence type="ECO:0000256" key="5">
    <source>
        <dbReference type="ARBA" id="ARBA00023136"/>
    </source>
</evidence>
<feature type="transmembrane region" description="Helical" evidence="7">
    <location>
        <begin position="63"/>
        <end position="84"/>
    </location>
</feature>
<dbReference type="CDD" id="cd03384">
    <property type="entry name" value="PAP2_wunen"/>
    <property type="match status" value="1"/>
</dbReference>
<dbReference type="SMART" id="SM00014">
    <property type="entry name" value="acidPPc"/>
    <property type="match status" value="1"/>
</dbReference>
<dbReference type="InterPro" id="IPR000326">
    <property type="entry name" value="PAP2/HPO"/>
</dbReference>
<evidence type="ECO:0000259" key="8">
    <source>
        <dbReference type="SMART" id="SM00014"/>
    </source>
</evidence>
<dbReference type="Proteomes" id="UP000492821">
    <property type="component" value="Unassembled WGS sequence"/>
</dbReference>
<dbReference type="PANTHER" id="PTHR10165:SF103">
    <property type="entry name" value="PHOSPHOLIPID PHOSPHATASE HOMOLOG 1.2 HOMOLOG"/>
    <property type="match status" value="1"/>
</dbReference>
<accession>A0A7E4WAY9</accession>
<feature type="compositionally biased region" description="Polar residues" evidence="6">
    <location>
        <begin position="345"/>
        <end position="357"/>
    </location>
</feature>
<dbReference type="AlphaFoldDB" id="A0A7E4WAY9"/>
<dbReference type="InterPro" id="IPR036938">
    <property type="entry name" value="PAP2/HPO_sf"/>
</dbReference>
<evidence type="ECO:0000256" key="7">
    <source>
        <dbReference type="SAM" id="Phobius"/>
    </source>
</evidence>
<dbReference type="GO" id="GO:0046839">
    <property type="term" value="P:phospholipid dephosphorylation"/>
    <property type="evidence" value="ECO:0007669"/>
    <property type="project" value="TreeGrafter"/>
</dbReference>
<evidence type="ECO:0000256" key="6">
    <source>
        <dbReference type="SAM" id="MobiDB-lite"/>
    </source>
</evidence>
<organism evidence="9 10">
    <name type="scientific">Panagrellus redivivus</name>
    <name type="common">Microworm</name>
    <dbReference type="NCBI Taxonomy" id="6233"/>
    <lineage>
        <taxon>Eukaryota</taxon>
        <taxon>Metazoa</taxon>
        <taxon>Ecdysozoa</taxon>
        <taxon>Nematoda</taxon>
        <taxon>Chromadorea</taxon>
        <taxon>Rhabditida</taxon>
        <taxon>Tylenchina</taxon>
        <taxon>Panagrolaimomorpha</taxon>
        <taxon>Panagrolaimoidea</taxon>
        <taxon>Panagrolaimidae</taxon>
        <taxon>Panagrellus</taxon>
    </lineage>
</organism>
<name>A0A7E4WAY9_PANRE</name>
<feature type="domain" description="Phosphatidic acid phosphatase type 2/haloperoxidase" evidence="8">
    <location>
        <begin position="118"/>
        <end position="266"/>
    </location>
</feature>